<comment type="caution">
    <text evidence="5">The sequence shown here is derived from an EMBL/GenBank/DDBJ whole genome shotgun (WGS) entry which is preliminary data.</text>
</comment>
<keyword evidence="6" id="KW-1185">Reference proteome</keyword>
<dbReference type="AlphaFoldDB" id="A0A5A7RKQ0"/>
<sequence>MPAMGGSRKGKRKNKGKSKPNKSETAEQKSEALNPKLDLGQALSNNPNGPSNIEDESHQTDTNFNSASNTPMNLEVNFEGFLYIKLNQAYNTVLERLLTLGYSKPDVEIAILNAGYVNGHTDLVNKVIHNVIGFIEEVFNPTTEPFDDMDELCKTMLEEMVNYVMQTRPDMQRSEAVRHLLVMRWDFLSSANTTCSHCETEDPCIFENLFSEKTQSSLKNDSLFKKMGSFKPMDHFGDTEDDLSMLAIPSTSGEKSEVSRILRGSVLEESSDGLKTRMIADMVTQIRGLQVELKCRTVWAQQKVIDWAKKVTATALELQELQMFEGEGVKGKSKDEKTHLMMSIVKLREKEKSVEQANREASIAENAVKKMELENSKIRAEIEGFKLNNLESKKELKKVAKREKRRLKRLVELERQTNVLRLECDEEKQRTLQLKEELAKVEKQAEDAEEKWKQEVKSKEHILALVAQETKNVEDQKASSTAHLEKLRQQLKSDIQQAQEKRLALEDELSSLRKSLPVEDLLPENLDFLYCYEKSSSKTVDHWTCIICMVNEVSVLFLPCKHQVVCFPCYERNCKVVGPNCPYCRAEIEEVVKVYGHGV</sequence>
<keyword evidence="1" id="KW-0863">Zinc-finger</keyword>
<dbReference type="Pfam" id="PF13920">
    <property type="entry name" value="zf-C3HC4_3"/>
    <property type="match status" value="1"/>
</dbReference>
<name>A0A5A7RKQ0_STRAF</name>
<evidence type="ECO:0000313" key="6">
    <source>
        <dbReference type="Proteomes" id="UP000325081"/>
    </source>
</evidence>
<evidence type="ECO:0000313" key="5">
    <source>
        <dbReference type="EMBL" id="GER57837.1"/>
    </source>
</evidence>
<keyword evidence="2" id="KW-0175">Coiled coil</keyword>
<reference evidence="6" key="1">
    <citation type="journal article" date="2019" name="Curr. Biol.">
        <title>Genome Sequence of Striga asiatica Provides Insight into the Evolution of Plant Parasitism.</title>
        <authorList>
            <person name="Yoshida S."/>
            <person name="Kim S."/>
            <person name="Wafula E.K."/>
            <person name="Tanskanen J."/>
            <person name="Kim Y.M."/>
            <person name="Honaas L."/>
            <person name="Yang Z."/>
            <person name="Spallek T."/>
            <person name="Conn C.E."/>
            <person name="Ichihashi Y."/>
            <person name="Cheong K."/>
            <person name="Cui S."/>
            <person name="Der J.P."/>
            <person name="Gundlach H."/>
            <person name="Jiao Y."/>
            <person name="Hori C."/>
            <person name="Ishida J.K."/>
            <person name="Kasahara H."/>
            <person name="Kiba T."/>
            <person name="Kim M.S."/>
            <person name="Koo N."/>
            <person name="Laohavisit A."/>
            <person name="Lee Y.H."/>
            <person name="Lumba S."/>
            <person name="McCourt P."/>
            <person name="Mortimer J.C."/>
            <person name="Mutuku J.M."/>
            <person name="Nomura T."/>
            <person name="Sasaki-Sekimoto Y."/>
            <person name="Seto Y."/>
            <person name="Wang Y."/>
            <person name="Wakatake T."/>
            <person name="Sakakibara H."/>
            <person name="Demura T."/>
            <person name="Yamaguchi S."/>
            <person name="Yoneyama K."/>
            <person name="Manabe R.I."/>
            <person name="Nelson D.C."/>
            <person name="Schulman A.H."/>
            <person name="Timko M.P."/>
            <person name="dePamphilis C.W."/>
            <person name="Choi D."/>
            <person name="Shirasu K."/>
        </authorList>
    </citation>
    <scope>NUCLEOTIDE SEQUENCE [LARGE SCALE GENOMIC DNA]</scope>
    <source>
        <strain evidence="6">cv. UVA1</strain>
    </source>
</reference>
<dbReference type="PANTHER" id="PTHR46405:SF3">
    <property type="entry name" value="RING_U-BOX SUPERFAMILY PROTEIN"/>
    <property type="match status" value="1"/>
</dbReference>
<feature type="coiled-coil region" evidence="2">
    <location>
        <begin position="347"/>
        <end position="515"/>
    </location>
</feature>
<feature type="domain" description="RING-type" evidence="4">
    <location>
        <begin position="545"/>
        <end position="585"/>
    </location>
</feature>
<dbReference type="InterPro" id="IPR001841">
    <property type="entry name" value="Znf_RING"/>
</dbReference>
<dbReference type="EMBL" id="BKCP01013625">
    <property type="protein sequence ID" value="GER57837.1"/>
    <property type="molecule type" value="Genomic_DNA"/>
</dbReference>
<feature type="region of interest" description="Disordered" evidence="3">
    <location>
        <begin position="1"/>
        <end position="68"/>
    </location>
</feature>
<dbReference type="OrthoDB" id="10251804at2759"/>
<dbReference type="InterPro" id="IPR013083">
    <property type="entry name" value="Znf_RING/FYVE/PHD"/>
</dbReference>
<dbReference type="Gene3D" id="3.30.40.10">
    <property type="entry name" value="Zinc/RING finger domain, C3HC4 (zinc finger)"/>
    <property type="match status" value="1"/>
</dbReference>
<feature type="compositionally biased region" description="Polar residues" evidence="3">
    <location>
        <begin position="42"/>
        <end position="51"/>
    </location>
</feature>
<dbReference type="SUPFAM" id="SSF57850">
    <property type="entry name" value="RING/U-box"/>
    <property type="match status" value="1"/>
</dbReference>
<dbReference type="PROSITE" id="PS50089">
    <property type="entry name" value="ZF_RING_2"/>
    <property type="match status" value="1"/>
</dbReference>
<dbReference type="Proteomes" id="UP000325081">
    <property type="component" value="Unassembled WGS sequence"/>
</dbReference>
<feature type="compositionally biased region" description="Basic residues" evidence="3">
    <location>
        <begin position="8"/>
        <end position="20"/>
    </location>
</feature>
<evidence type="ECO:0000259" key="4">
    <source>
        <dbReference type="PROSITE" id="PS50089"/>
    </source>
</evidence>
<proteinExistence type="predicted"/>
<dbReference type="Pfam" id="PF20235">
    <property type="entry name" value="PIR2-like_helical"/>
    <property type="match status" value="1"/>
</dbReference>
<evidence type="ECO:0000256" key="1">
    <source>
        <dbReference type="PROSITE-ProRule" id="PRU00175"/>
    </source>
</evidence>
<dbReference type="GO" id="GO:0008270">
    <property type="term" value="F:zinc ion binding"/>
    <property type="evidence" value="ECO:0007669"/>
    <property type="project" value="UniProtKB-KW"/>
</dbReference>
<protein>
    <submittedName>
        <fullName evidence="5">RING/U-box superfamily protein</fullName>
    </submittedName>
</protein>
<dbReference type="InterPro" id="IPR046527">
    <property type="entry name" value="PIR2-like_helical"/>
</dbReference>
<feature type="compositionally biased region" description="Basic and acidic residues" evidence="3">
    <location>
        <begin position="21"/>
        <end position="30"/>
    </location>
</feature>
<accession>A0A5A7RKQ0</accession>
<keyword evidence="1" id="KW-0479">Metal-binding</keyword>
<evidence type="ECO:0000256" key="3">
    <source>
        <dbReference type="SAM" id="MobiDB-lite"/>
    </source>
</evidence>
<dbReference type="PANTHER" id="PTHR46405">
    <property type="entry name" value="OS05G0141500 PROTEIN"/>
    <property type="match status" value="1"/>
</dbReference>
<evidence type="ECO:0000256" key="2">
    <source>
        <dbReference type="SAM" id="Coils"/>
    </source>
</evidence>
<organism evidence="5 6">
    <name type="scientific">Striga asiatica</name>
    <name type="common">Asiatic witchweed</name>
    <name type="synonym">Buchnera asiatica</name>
    <dbReference type="NCBI Taxonomy" id="4170"/>
    <lineage>
        <taxon>Eukaryota</taxon>
        <taxon>Viridiplantae</taxon>
        <taxon>Streptophyta</taxon>
        <taxon>Embryophyta</taxon>
        <taxon>Tracheophyta</taxon>
        <taxon>Spermatophyta</taxon>
        <taxon>Magnoliopsida</taxon>
        <taxon>eudicotyledons</taxon>
        <taxon>Gunneridae</taxon>
        <taxon>Pentapetalae</taxon>
        <taxon>asterids</taxon>
        <taxon>lamiids</taxon>
        <taxon>Lamiales</taxon>
        <taxon>Orobanchaceae</taxon>
        <taxon>Buchnereae</taxon>
        <taxon>Striga</taxon>
    </lineage>
</organism>
<keyword evidence="1" id="KW-0862">Zinc</keyword>
<gene>
    <name evidence="5" type="ORF">STAS_35673</name>
</gene>
<dbReference type="InterPro" id="IPR046934">
    <property type="entry name" value="PIR2-like"/>
</dbReference>